<feature type="binding site" evidence="4">
    <location>
        <position position="58"/>
    </location>
    <ligand>
        <name>substrate</name>
    </ligand>
</feature>
<evidence type="ECO:0000313" key="5">
    <source>
        <dbReference type="EMBL" id="RJG02229.1"/>
    </source>
</evidence>
<dbReference type="InterPro" id="IPR029033">
    <property type="entry name" value="His_PPase_superfam"/>
</dbReference>
<dbReference type="CDD" id="cd07067">
    <property type="entry name" value="HP_PGM_like"/>
    <property type="match status" value="1"/>
</dbReference>
<organism evidence="5 6">
    <name type="scientific">Noviherbaspirillum sedimenti</name>
    <dbReference type="NCBI Taxonomy" id="2320865"/>
    <lineage>
        <taxon>Bacteria</taxon>
        <taxon>Pseudomonadati</taxon>
        <taxon>Pseudomonadota</taxon>
        <taxon>Betaproteobacteria</taxon>
        <taxon>Burkholderiales</taxon>
        <taxon>Oxalobacteraceae</taxon>
        <taxon>Noviherbaspirillum</taxon>
    </lineage>
</organism>
<keyword evidence="1" id="KW-0324">Glycolysis</keyword>
<dbReference type="RefSeq" id="WP_119785700.1">
    <property type="nucleotide sequence ID" value="NZ_QYUQ01000002.1"/>
</dbReference>
<evidence type="ECO:0000256" key="2">
    <source>
        <dbReference type="ARBA" id="ARBA00023235"/>
    </source>
</evidence>
<keyword evidence="6" id="KW-1185">Reference proteome</keyword>
<reference evidence="6" key="1">
    <citation type="submission" date="2018-09" db="EMBL/GenBank/DDBJ databases">
        <authorList>
            <person name="Zhu H."/>
        </authorList>
    </citation>
    <scope>NUCLEOTIDE SEQUENCE [LARGE SCALE GENOMIC DNA]</scope>
    <source>
        <strain evidence="6">K1S02-23</strain>
    </source>
</reference>
<dbReference type="InterPro" id="IPR013078">
    <property type="entry name" value="His_Pase_superF_clade-1"/>
</dbReference>
<evidence type="ECO:0000256" key="3">
    <source>
        <dbReference type="PIRSR" id="PIRSR613078-1"/>
    </source>
</evidence>
<comment type="caution">
    <text evidence="5">The sequence shown here is derived from an EMBL/GenBank/DDBJ whole genome shotgun (WGS) entry which is preliminary data.</text>
</comment>
<evidence type="ECO:0000256" key="1">
    <source>
        <dbReference type="ARBA" id="ARBA00023152"/>
    </source>
</evidence>
<dbReference type="InterPro" id="IPR050275">
    <property type="entry name" value="PGM_Phosphatase"/>
</dbReference>
<feature type="active site" description="Proton donor/acceptor" evidence="3">
    <location>
        <position position="82"/>
    </location>
</feature>
<sequence>MTEILLIRHGETDWNTERRLQGHLDIALNAEGVRQAQALGRALRGEALDAIFSSDLGRARQTAQAIAAGRGIAVQIETGLRERCYGAFEGLRHADIRERYPREYAAWQARELDAVLPPGAQPAETLRDFAARAVGAVAGLAVAHNLRRIALVSHGGVLECICREARGIGWAAPRDFDIRNASINRLHWNDSALRVLEWGDIAHLRQDVLDEIDRS</sequence>
<evidence type="ECO:0000256" key="4">
    <source>
        <dbReference type="PIRSR" id="PIRSR613078-2"/>
    </source>
</evidence>
<dbReference type="PANTHER" id="PTHR48100">
    <property type="entry name" value="BROAD-SPECIFICITY PHOSPHATASE YOR283W-RELATED"/>
    <property type="match status" value="1"/>
</dbReference>
<feature type="binding site" evidence="4">
    <location>
        <begin position="82"/>
        <end position="85"/>
    </location>
    <ligand>
        <name>substrate</name>
    </ligand>
</feature>
<feature type="active site" description="Tele-phosphohistidine intermediate" evidence="3">
    <location>
        <position position="9"/>
    </location>
</feature>
<dbReference type="PROSITE" id="PS00175">
    <property type="entry name" value="PG_MUTASE"/>
    <property type="match status" value="1"/>
</dbReference>
<dbReference type="OrthoDB" id="9783269at2"/>
<dbReference type="PANTHER" id="PTHR48100:SF1">
    <property type="entry name" value="HISTIDINE PHOSPHATASE FAMILY PROTEIN-RELATED"/>
    <property type="match status" value="1"/>
</dbReference>
<dbReference type="GO" id="GO:0016791">
    <property type="term" value="F:phosphatase activity"/>
    <property type="evidence" value="ECO:0007669"/>
    <property type="project" value="TreeGrafter"/>
</dbReference>
<dbReference type="EMBL" id="QYUQ01000002">
    <property type="protein sequence ID" value="RJG02229.1"/>
    <property type="molecule type" value="Genomic_DNA"/>
</dbReference>
<accession>A0A3A3G655</accession>
<dbReference type="SUPFAM" id="SSF53254">
    <property type="entry name" value="Phosphoglycerate mutase-like"/>
    <property type="match status" value="1"/>
</dbReference>
<dbReference type="Gene3D" id="3.40.50.1240">
    <property type="entry name" value="Phosphoglycerate mutase-like"/>
    <property type="match status" value="1"/>
</dbReference>
<dbReference type="AlphaFoldDB" id="A0A3A3G655"/>
<dbReference type="InterPro" id="IPR001345">
    <property type="entry name" value="PG/BPGM_mutase_AS"/>
</dbReference>
<name>A0A3A3G655_9BURK</name>
<proteinExistence type="predicted"/>
<gene>
    <name evidence="5" type="ORF">D3878_12105</name>
</gene>
<evidence type="ECO:0000313" key="6">
    <source>
        <dbReference type="Proteomes" id="UP000266327"/>
    </source>
</evidence>
<dbReference type="Pfam" id="PF00300">
    <property type="entry name" value="His_Phos_1"/>
    <property type="match status" value="1"/>
</dbReference>
<dbReference type="Proteomes" id="UP000266327">
    <property type="component" value="Unassembled WGS sequence"/>
</dbReference>
<dbReference type="SMART" id="SM00855">
    <property type="entry name" value="PGAM"/>
    <property type="match status" value="1"/>
</dbReference>
<keyword evidence="2" id="KW-0413">Isomerase</keyword>
<protein>
    <submittedName>
        <fullName evidence="5">Histidine phosphatase family protein</fullName>
    </submittedName>
</protein>
<feature type="binding site" evidence="4">
    <location>
        <begin position="8"/>
        <end position="15"/>
    </location>
    <ligand>
        <name>substrate</name>
    </ligand>
</feature>
<dbReference type="GO" id="GO:0005737">
    <property type="term" value="C:cytoplasm"/>
    <property type="evidence" value="ECO:0007669"/>
    <property type="project" value="TreeGrafter"/>
</dbReference>